<dbReference type="AlphaFoldDB" id="A0A9D3LS53"/>
<dbReference type="InterPro" id="IPR019169">
    <property type="entry name" value="Transmembrane_26"/>
</dbReference>
<organism evidence="2 3">
    <name type="scientific">Anguilla anguilla</name>
    <name type="common">European freshwater eel</name>
    <name type="synonym">Muraena anguilla</name>
    <dbReference type="NCBI Taxonomy" id="7936"/>
    <lineage>
        <taxon>Eukaryota</taxon>
        <taxon>Metazoa</taxon>
        <taxon>Chordata</taxon>
        <taxon>Craniata</taxon>
        <taxon>Vertebrata</taxon>
        <taxon>Euteleostomi</taxon>
        <taxon>Actinopterygii</taxon>
        <taxon>Neopterygii</taxon>
        <taxon>Teleostei</taxon>
        <taxon>Anguilliformes</taxon>
        <taxon>Anguillidae</taxon>
        <taxon>Anguilla</taxon>
    </lineage>
</organism>
<feature type="transmembrane region" description="Helical" evidence="1">
    <location>
        <begin position="34"/>
        <end position="51"/>
    </location>
</feature>
<keyword evidence="1" id="KW-0812">Transmembrane</keyword>
<evidence type="ECO:0000256" key="1">
    <source>
        <dbReference type="SAM" id="Phobius"/>
    </source>
</evidence>
<gene>
    <name evidence="2" type="ORF">ANANG_G00306670</name>
</gene>
<evidence type="ECO:0000313" key="3">
    <source>
        <dbReference type="Proteomes" id="UP001044222"/>
    </source>
</evidence>
<sequence>MILKFISAIVTRVFFIILSLIGIWRVTKVKNDDLFWFLIFLNVPVVVEMIINLKRKGKDFRGFSPAILLFLITIVPSIWILELHHQENRNNEPQCMKFHSWEDVKNMINSNGSHHNQSGGRVVSSVCPDDWILGLHQALLILLILGKWVLPLGGGITRDELSQLLLIFVGTAADILEFSTETLSDVKENSPELVYIILAVWSWSMLQFPPHLAVVSPDEDAGDASDSLLSRRSTDIWVITESLLIQDGPFLVVRLTVLIYYQLFHLMLLFFTFKNFLVVILNLYRLGVICYDYRKGSKNNSY</sequence>
<accession>A0A9D3LS53</accession>
<name>A0A9D3LS53_ANGAN</name>
<dbReference type="Pfam" id="PF09772">
    <property type="entry name" value="Tmem26"/>
    <property type="match status" value="1"/>
</dbReference>
<comment type="caution">
    <text evidence="2">The sequence shown here is derived from an EMBL/GenBank/DDBJ whole genome shotgun (WGS) entry which is preliminary data.</text>
</comment>
<protein>
    <recommendedName>
        <fullName evidence="4">Transmembrane protein 26</fullName>
    </recommendedName>
</protein>
<proteinExistence type="predicted"/>
<dbReference type="PANTHER" id="PTHR22168">
    <property type="entry name" value="TMEM26 PROTEIN"/>
    <property type="match status" value="1"/>
</dbReference>
<keyword evidence="3" id="KW-1185">Reference proteome</keyword>
<dbReference type="EMBL" id="JAFIRN010000018">
    <property type="protein sequence ID" value="KAG5831713.1"/>
    <property type="molecule type" value="Genomic_DNA"/>
</dbReference>
<keyword evidence="1" id="KW-1133">Transmembrane helix</keyword>
<feature type="transmembrane region" description="Helical" evidence="1">
    <location>
        <begin position="259"/>
        <end position="284"/>
    </location>
</feature>
<evidence type="ECO:0008006" key="4">
    <source>
        <dbReference type="Google" id="ProtNLM"/>
    </source>
</evidence>
<evidence type="ECO:0000313" key="2">
    <source>
        <dbReference type="EMBL" id="KAG5831713.1"/>
    </source>
</evidence>
<dbReference type="Proteomes" id="UP001044222">
    <property type="component" value="Chromosome 18"/>
</dbReference>
<feature type="transmembrane region" description="Helical" evidence="1">
    <location>
        <begin position="63"/>
        <end position="81"/>
    </location>
</feature>
<dbReference type="PANTHER" id="PTHR22168:SF3">
    <property type="entry name" value="TRANSMEMBRANE PROTEIN 26"/>
    <property type="match status" value="1"/>
</dbReference>
<feature type="transmembrane region" description="Helical" evidence="1">
    <location>
        <begin position="6"/>
        <end position="27"/>
    </location>
</feature>
<keyword evidence="1" id="KW-0472">Membrane</keyword>
<reference evidence="2" key="1">
    <citation type="submission" date="2021-01" db="EMBL/GenBank/DDBJ databases">
        <title>A chromosome-scale assembly of European eel, Anguilla anguilla.</title>
        <authorList>
            <person name="Henkel C."/>
            <person name="Jong-Raadsen S.A."/>
            <person name="Dufour S."/>
            <person name="Weltzien F.-A."/>
            <person name="Palstra A.P."/>
            <person name="Pelster B."/>
            <person name="Spaink H.P."/>
            <person name="Van Den Thillart G.E."/>
            <person name="Jansen H."/>
            <person name="Zahm M."/>
            <person name="Klopp C."/>
            <person name="Cedric C."/>
            <person name="Louis A."/>
            <person name="Berthelot C."/>
            <person name="Parey E."/>
            <person name="Roest Crollius H."/>
            <person name="Montfort J."/>
            <person name="Robinson-Rechavi M."/>
            <person name="Bucao C."/>
            <person name="Bouchez O."/>
            <person name="Gislard M."/>
            <person name="Lluch J."/>
            <person name="Milhes M."/>
            <person name="Lampietro C."/>
            <person name="Lopez Roques C."/>
            <person name="Donnadieu C."/>
            <person name="Braasch I."/>
            <person name="Desvignes T."/>
            <person name="Postlethwait J."/>
            <person name="Bobe J."/>
            <person name="Guiguen Y."/>
            <person name="Dirks R."/>
        </authorList>
    </citation>
    <scope>NUCLEOTIDE SEQUENCE</scope>
    <source>
        <strain evidence="2">Tag_6206</strain>
        <tissue evidence="2">Liver</tissue>
    </source>
</reference>